<organism evidence="2 3">
    <name type="scientific">Crinalium epipsammum PCC 9333</name>
    <dbReference type="NCBI Taxonomy" id="1173022"/>
    <lineage>
        <taxon>Bacteria</taxon>
        <taxon>Bacillati</taxon>
        <taxon>Cyanobacteriota</taxon>
        <taxon>Cyanophyceae</taxon>
        <taxon>Gomontiellales</taxon>
        <taxon>Gomontiellaceae</taxon>
        <taxon>Crinalium</taxon>
    </lineage>
</organism>
<dbReference type="RefSeq" id="WP_015201607.1">
    <property type="nucleotide sequence ID" value="NC_019753.1"/>
</dbReference>
<name>K9VVE2_9CYAN</name>
<protein>
    <submittedName>
        <fullName evidence="2">Uncharacterized protein</fullName>
    </submittedName>
</protein>
<dbReference type="STRING" id="1173022.Cri9333_0514"/>
<reference evidence="2 3" key="1">
    <citation type="submission" date="2012-06" db="EMBL/GenBank/DDBJ databases">
        <title>Finished chromosome of genome of Crinalium epipsammum PCC 9333.</title>
        <authorList>
            <consortium name="US DOE Joint Genome Institute"/>
            <person name="Gugger M."/>
            <person name="Coursin T."/>
            <person name="Rippka R."/>
            <person name="Tandeau De Marsac N."/>
            <person name="Huntemann M."/>
            <person name="Wei C.-L."/>
            <person name="Han J."/>
            <person name="Detter J.C."/>
            <person name="Han C."/>
            <person name="Tapia R."/>
            <person name="Davenport K."/>
            <person name="Daligault H."/>
            <person name="Erkkila T."/>
            <person name="Gu W."/>
            <person name="Munk A.C.C."/>
            <person name="Teshima H."/>
            <person name="Xu Y."/>
            <person name="Chain P."/>
            <person name="Chen A."/>
            <person name="Krypides N."/>
            <person name="Mavromatis K."/>
            <person name="Markowitz V."/>
            <person name="Szeto E."/>
            <person name="Ivanova N."/>
            <person name="Mikhailova N."/>
            <person name="Ovchinnikova G."/>
            <person name="Pagani I."/>
            <person name="Pati A."/>
            <person name="Goodwin L."/>
            <person name="Peters L."/>
            <person name="Pitluck S."/>
            <person name="Woyke T."/>
            <person name="Kerfeld C."/>
        </authorList>
    </citation>
    <scope>NUCLEOTIDE SEQUENCE [LARGE SCALE GENOMIC DNA]</scope>
    <source>
        <strain evidence="2 3">PCC 9333</strain>
    </source>
</reference>
<dbReference type="EMBL" id="CP003620">
    <property type="protein sequence ID" value="AFZ11472.1"/>
    <property type="molecule type" value="Genomic_DNA"/>
</dbReference>
<evidence type="ECO:0000313" key="2">
    <source>
        <dbReference type="EMBL" id="AFZ11472.1"/>
    </source>
</evidence>
<gene>
    <name evidence="2" type="ORF">Cri9333_0514</name>
</gene>
<evidence type="ECO:0000313" key="3">
    <source>
        <dbReference type="Proteomes" id="UP000010472"/>
    </source>
</evidence>
<evidence type="ECO:0000256" key="1">
    <source>
        <dbReference type="SAM" id="MobiDB-lite"/>
    </source>
</evidence>
<accession>K9VVE2</accession>
<dbReference type="KEGG" id="cep:Cri9333_0514"/>
<sequence length="79" mass="9349">MSGSSQPHSQQPQPEPQPEPLKLPWKPLELFPAMSEQVFKSLDPISRQHFAESSAERAIRIQKERTEEMLWLNRYQYKQ</sequence>
<keyword evidence="3" id="KW-1185">Reference proteome</keyword>
<dbReference type="AlphaFoldDB" id="K9VVE2"/>
<feature type="region of interest" description="Disordered" evidence="1">
    <location>
        <begin position="1"/>
        <end position="24"/>
    </location>
</feature>
<dbReference type="HOGENOM" id="CLU_2600154_0_0_3"/>
<proteinExistence type="predicted"/>
<dbReference type="Proteomes" id="UP000010472">
    <property type="component" value="Chromosome"/>
</dbReference>